<dbReference type="InterPro" id="IPR004864">
    <property type="entry name" value="LEA_2"/>
</dbReference>
<evidence type="ECO:0000259" key="7">
    <source>
        <dbReference type="Pfam" id="PF03168"/>
    </source>
</evidence>
<reference evidence="8 9" key="1">
    <citation type="submission" date="2024-01" db="EMBL/GenBank/DDBJ databases">
        <title>The complete chloroplast genome sequence of Lithospermum erythrorhizon: insights into the phylogenetic relationship among Boraginaceae species and the maternal lineages of purple gromwells.</title>
        <authorList>
            <person name="Okada T."/>
            <person name="Watanabe K."/>
        </authorList>
    </citation>
    <scope>NUCLEOTIDE SEQUENCE [LARGE SCALE GENOMIC DNA]</scope>
</reference>
<dbReference type="GO" id="GO:0098542">
    <property type="term" value="P:defense response to other organism"/>
    <property type="evidence" value="ECO:0007669"/>
    <property type="project" value="InterPro"/>
</dbReference>
<evidence type="ECO:0000256" key="6">
    <source>
        <dbReference type="SAM" id="Phobius"/>
    </source>
</evidence>
<keyword evidence="3 6" id="KW-1133">Transmembrane helix</keyword>
<gene>
    <name evidence="8" type="ORF">LIER_30906</name>
</gene>
<comment type="caution">
    <text evidence="8">The sequence shown here is derived from an EMBL/GenBank/DDBJ whole genome shotgun (WGS) entry which is preliminary data.</text>
</comment>
<dbReference type="PANTHER" id="PTHR31415">
    <property type="entry name" value="OS05G0367900 PROTEIN"/>
    <property type="match status" value="1"/>
</dbReference>
<dbReference type="EMBL" id="BAABME010011271">
    <property type="protein sequence ID" value="GAA0183509.1"/>
    <property type="molecule type" value="Genomic_DNA"/>
</dbReference>
<keyword evidence="9" id="KW-1185">Reference proteome</keyword>
<sequence>MSNLNGAYYGPSIPPPAKPSKSYHRPGRGSSSCNPFSCCCGCLFNCLCTCVFQIICTILLIIALAAFIFWLIVRPNQLKFYATNATLTQFNFETNNRTLYYNLALDLSIRNPNKRIGVYYDNIEVRALYEGERFASRNLQTFYQGHKNTTTFDNIVLQGQNLVLLSNDDVSEYNEDRNSGTFDIDVKIYLRLRFKVGLVKTTKFKPKIHCDLKLPFNTNGTTASGTTFQSTRCDYDW</sequence>
<proteinExistence type="predicted"/>
<name>A0AAV3RRA1_LITER</name>
<feature type="region of interest" description="Disordered" evidence="5">
    <location>
        <begin position="1"/>
        <end position="23"/>
    </location>
</feature>
<feature type="transmembrane region" description="Helical" evidence="6">
    <location>
        <begin position="51"/>
        <end position="73"/>
    </location>
</feature>
<evidence type="ECO:0000256" key="5">
    <source>
        <dbReference type="SAM" id="MobiDB-lite"/>
    </source>
</evidence>
<keyword evidence="2 6" id="KW-0812">Transmembrane</keyword>
<evidence type="ECO:0000256" key="2">
    <source>
        <dbReference type="ARBA" id="ARBA00022692"/>
    </source>
</evidence>
<dbReference type="GO" id="GO:0005886">
    <property type="term" value="C:plasma membrane"/>
    <property type="evidence" value="ECO:0007669"/>
    <property type="project" value="TreeGrafter"/>
</dbReference>
<dbReference type="Proteomes" id="UP001454036">
    <property type="component" value="Unassembled WGS sequence"/>
</dbReference>
<protein>
    <recommendedName>
        <fullName evidence="7">Late embryogenesis abundant protein LEA-2 subgroup domain-containing protein</fullName>
    </recommendedName>
</protein>
<evidence type="ECO:0000256" key="1">
    <source>
        <dbReference type="ARBA" id="ARBA00004167"/>
    </source>
</evidence>
<organism evidence="8 9">
    <name type="scientific">Lithospermum erythrorhizon</name>
    <name type="common">Purple gromwell</name>
    <name type="synonym">Lithospermum officinale var. erythrorhizon</name>
    <dbReference type="NCBI Taxonomy" id="34254"/>
    <lineage>
        <taxon>Eukaryota</taxon>
        <taxon>Viridiplantae</taxon>
        <taxon>Streptophyta</taxon>
        <taxon>Embryophyta</taxon>
        <taxon>Tracheophyta</taxon>
        <taxon>Spermatophyta</taxon>
        <taxon>Magnoliopsida</taxon>
        <taxon>eudicotyledons</taxon>
        <taxon>Gunneridae</taxon>
        <taxon>Pentapetalae</taxon>
        <taxon>asterids</taxon>
        <taxon>lamiids</taxon>
        <taxon>Boraginales</taxon>
        <taxon>Boraginaceae</taxon>
        <taxon>Boraginoideae</taxon>
        <taxon>Lithospermeae</taxon>
        <taxon>Lithospermum</taxon>
    </lineage>
</organism>
<comment type="subcellular location">
    <subcellularLocation>
        <location evidence="1">Membrane</location>
        <topology evidence="1">Single-pass membrane protein</topology>
    </subcellularLocation>
</comment>
<feature type="domain" description="Late embryogenesis abundant protein LEA-2 subgroup" evidence="7">
    <location>
        <begin position="107"/>
        <end position="209"/>
    </location>
</feature>
<dbReference type="Pfam" id="PF03168">
    <property type="entry name" value="LEA_2"/>
    <property type="match status" value="1"/>
</dbReference>
<dbReference type="GO" id="GO:0009506">
    <property type="term" value="C:plasmodesma"/>
    <property type="evidence" value="ECO:0007669"/>
    <property type="project" value="TreeGrafter"/>
</dbReference>
<evidence type="ECO:0000256" key="3">
    <source>
        <dbReference type="ARBA" id="ARBA00022989"/>
    </source>
</evidence>
<evidence type="ECO:0000313" key="9">
    <source>
        <dbReference type="Proteomes" id="UP001454036"/>
    </source>
</evidence>
<evidence type="ECO:0000313" key="8">
    <source>
        <dbReference type="EMBL" id="GAA0183509.1"/>
    </source>
</evidence>
<keyword evidence="4 6" id="KW-0472">Membrane</keyword>
<accession>A0AAV3RRA1</accession>
<dbReference type="PANTHER" id="PTHR31415:SF4">
    <property type="entry name" value="NDR1_HIN1-LIKE PROTEIN 3"/>
    <property type="match status" value="1"/>
</dbReference>
<evidence type="ECO:0000256" key="4">
    <source>
        <dbReference type="ARBA" id="ARBA00023136"/>
    </source>
</evidence>
<dbReference type="AlphaFoldDB" id="A0AAV3RRA1"/>
<dbReference type="InterPro" id="IPR044839">
    <property type="entry name" value="NDR1-like"/>
</dbReference>